<reference evidence="1 2" key="2">
    <citation type="journal article" date="2017" name="Sci. Rep.">
        <title>Ant-infecting Ophiocordyceps genomes reveal a high diversity of potential behavioral manipulation genes and a possible major role for enterotoxins.</title>
        <authorList>
            <person name="de Bekker C."/>
            <person name="Ohm R.A."/>
            <person name="Evans H.C."/>
            <person name="Brachmann A."/>
            <person name="Hughes D.P."/>
        </authorList>
    </citation>
    <scope>NUCLEOTIDE SEQUENCE [LARGE SCALE GENOMIC DNA]</scope>
    <source>
        <strain evidence="1 2">SC16a</strain>
    </source>
</reference>
<dbReference type="EMBL" id="LAZP02000163">
    <property type="protein sequence ID" value="PFH59921.1"/>
    <property type="molecule type" value="Genomic_DNA"/>
</dbReference>
<evidence type="ECO:0000313" key="2">
    <source>
        <dbReference type="Proteomes" id="UP000037136"/>
    </source>
</evidence>
<keyword evidence="2" id="KW-1185">Reference proteome</keyword>
<reference evidence="1 2" key="1">
    <citation type="journal article" date="2015" name="BMC Genomics">
        <title>Gene expression during zombie ant biting behavior reflects the complexity underlying fungal parasitic behavioral manipulation.</title>
        <authorList>
            <person name="de Bekker C."/>
            <person name="Ohm R.A."/>
            <person name="Loreto R.G."/>
            <person name="Sebastian A."/>
            <person name="Albert I."/>
            <person name="Merrow M."/>
            <person name="Brachmann A."/>
            <person name="Hughes D.P."/>
        </authorList>
    </citation>
    <scope>NUCLEOTIDE SEQUENCE [LARGE SCALE GENOMIC DNA]</scope>
    <source>
        <strain evidence="1 2">SC16a</strain>
    </source>
</reference>
<gene>
    <name evidence="1" type="ORF">XA68_11690</name>
</gene>
<evidence type="ECO:0000313" key="1">
    <source>
        <dbReference type="EMBL" id="PFH59921.1"/>
    </source>
</evidence>
<proteinExistence type="predicted"/>
<organism evidence="1 2">
    <name type="scientific">Ophiocordyceps unilateralis</name>
    <name type="common">Zombie-ant fungus</name>
    <name type="synonym">Torrubia unilateralis</name>
    <dbReference type="NCBI Taxonomy" id="268505"/>
    <lineage>
        <taxon>Eukaryota</taxon>
        <taxon>Fungi</taxon>
        <taxon>Dikarya</taxon>
        <taxon>Ascomycota</taxon>
        <taxon>Pezizomycotina</taxon>
        <taxon>Sordariomycetes</taxon>
        <taxon>Hypocreomycetidae</taxon>
        <taxon>Hypocreales</taxon>
        <taxon>Ophiocordycipitaceae</taxon>
        <taxon>Ophiocordyceps</taxon>
    </lineage>
</organism>
<comment type="caution">
    <text evidence="1">The sequence shown here is derived from an EMBL/GenBank/DDBJ whole genome shotgun (WGS) entry which is preliminary data.</text>
</comment>
<dbReference type="AlphaFoldDB" id="A0A2A9PFY3"/>
<sequence>MQGLGSKKEEGIKKVMVMNLSVLIYDPTVVAGNARGFWSLSPSEDFRQFLFSVGFSHSPQRHLFGMVHT</sequence>
<protein>
    <submittedName>
        <fullName evidence="1">Uncharacterized protein</fullName>
    </submittedName>
</protein>
<dbReference type="Proteomes" id="UP000037136">
    <property type="component" value="Unassembled WGS sequence"/>
</dbReference>
<name>A0A2A9PFY3_OPHUN</name>
<accession>A0A2A9PFY3</accession>